<accession>A0A0E9W832</accession>
<protein>
    <submittedName>
        <fullName evidence="1">Uncharacterized protein</fullName>
    </submittedName>
</protein>
<reference evidence="1" key="1">
    <citation type="submission" date="2014-11" db="EMBL/GenBank/DDBJ databases">
        <authorList>
            <person name="Amaro Gonzalez C."/>
        </authorList>
    </citation>
    <scope>NUCLEOTIDE SEQUENCE</scope>
</reference>
<evidence type="ECO:0000313" key="1">
    <source>
        <dbReference type="EMBL" id="JAH85643.1"/>
    </source>
</evidence>
<sequence length="43" mass="4782">MISHPQLSQGCTARFLGKVAPKLQSTVSEKVIYFPMILCQNIC</sequence>
<proteinExistence type="predicted"/>
<dbReference type="EMBL" id="GBXM01022934">
    <property type="protein sequence ID" value="JAH85643.1"/>
    <property type="molecule type" value="Transcribed_RNA"/>
</dbReference>
<organism evidence="1">
    <name type="scientific">Anguilla anguilla</name>
    <name type="common">European freshwater eel</name>
    <name type="synonym">Muraena anguilla</name>
    <dbReference type="NCBI Taxonomy" id="7936"/>
    <lineage>
        <taxon>Eukaryota</taxon>
        <taxon>Metazoa</taxon>
        <taxon>Chordata</taxon>
        <taxon>Craniata</taxon>
        <taxon>Vertebrata</taxon>
        <taxon>Euteleostomi</taxon>
        <taxon>Actinopterygii</taxon>
        <taxon>Neopterygii</taxon>
        <taxon>Teleostei</taxon>
        <taxon>Anguilliformes</taxon>
        <taxon>Anguillidae</taxon>
        <taxon>Anguilla</taxon>
    </lineage>
</organism>
<reference evidence="1" key="2">
    <citation type="journal article" date="2015" name="Fish Shellfish Immunol.">
        <title>Early steps in the European eel (Anguilla anguilla)-Vibrio vulnificus interaction in the gills: Role of the RtxA13 toxin.</title>
        <authorList>
            <person name="Callol A."/>
            <person name="Pajuelo D."/>
            <person name="Ebbesson L."/>
            <person name="Teles M."/>
            <person name="MacKenzie S."/>
            <person name="Amaro C."/>
        </authorList>
    </citation>
    <scope>NUCLEOTIDE SEQUENCE</scope>
</reference>
<name>A0A0E9W832_ANGAN</name>
<dbReference type="AlphaFoldDB" id="A0A0E9W832"/>